<dbReference type="Gene3D" id="3.10.110.10">
    <property type="entry name" value="Ubiquitin Conjugating Enzyme"/>
    <property type="match status" value="1"/>
</dbReference>
<dbReference type="GO" id="GO:0005524">
    <property type="term" value="F:ATP binding"/>
    <property type="evidence" value="ECO:0007669"/>
    <property type="project" value="UniProtKB-UniRule"/>
</dbReference>
<protein>
    <recommendedName>
        <fullName evidence="9">UBC core domain-containing protein</fullName>
    </recommendedName>
</protein>
<evidence type="ECO:0000313" key="11">
    <source>
        <dbReference type="EMBL" id="CAF4023526.1"/>
    </source>
</evidence>
<dbReference type="EMBL" id="CAJOBE010006992">
    <property type="protein sequence ID" value="CAF4023526.1"/>
    <property type="molecule type" value="Genomic_DNA"/>
</dbReference>
<dbReference type="GO" id="GO:0019788">
    <property type="term" value="F:NEDD8 transferase activity"/>
    <property type="evidence" value="ECO:0007669"/>
    <property type="project" value="UniProtKB-ARBA"/>
</dbReference>
<dbReference type="InterPro" id="IPR023313">
    <property type="entry name" value="UBQ-conjugating_AS"/>
</dbReference>
<comment type="caution">
    <text evidence="10">The sequence shown here is derived from an EMBL/GenBank/DDBJ whole genome shotgun (WGS) entry which is preliminary data.</text>
</comment>
<dbReference type="SMART" id="SM00212">
    <property type="entry name" value="UBCc"/>
    <property type="match status" value="1"/>
</dbReference>
<dbReference type="InterPro" id="IPR016135">
    <property type="entry name" value="UBQ-conjugating_enzyme/RWD"/>
</dbReference>
<accession>A0A815QYL6</accession>
<evidence type="ECO:0000256" key="7">
    <source>
        <dbReference type="RuleBase" id="RU362109"/>
    </source>
</evidence>
<name>A0A815QYL6_9BILA</name>
<evidence type="ECO:0000259" key="9">
    <source>
        <dbReference type="PROSITE" id="PS50127"/>
    </source>
</evidence>
<dbReference type="AlphaFoldDB" id="A0A815QYL6"/>
<evidence type="ECO:0000256" key="6">
    <source>
        <dbReference type="PROSITE-ProRule" id="PRU10133"/>
    </source>
</evidence>
<dbReference type="CDD" id="cd23794">
    <property type="entry name" value="UBCc_UBE2F_UBE2M"/>
    <property type="match status" value="1"/>
</dbReference>
<feature type="region of interest" description="Disordered" evidence="8">
    <location>
        <begin position="1"/>
        <end position="23"/>
    </location>
</feature>
<feature type="active site" description="Glycyl thioester intermediate" evidence="6">
    <location>
        <position position="110"/>
    </location>
</feature>
<dbReference type="Proteomes" id="UP000663874">
    <property type="component" value="Unassembled WGS sequence"/>
</dbReference>
<evidence type="ECO:0000256" key="4">
    <source>
        <dbReference type="ARBA" id="ARBA00022786"/>
    </source>
</evidence>
<dbReference type="FunFam" id="3.10.110.10:FF:000005">
    <property type="entry name" value="NEDD8-conjugating enzyme Ubc12"/>
    <property type="match status" value="1"/>
</dbReference>
<sequence length="183" mass="20615">MLNLPSQQNQTSHANRSDNTVTKKQSFGRLRIMKDFAELATLPLTCEVTQPDISDFSHFTVTISPDDGFYKGGRFIFSIVIPPDYPYEPPKIKCTQTIYHPNIDLHGNVCLNILREDWKPMLTLVTVILGLIFLFLEPNPDDPLNHEAATVFKADENTFKANVSKTMAGGTLKNIQYNNVLIS</sequence>
<dbReference type="PANTHER" id="PTHR24068">
    <property type="entry name" value="UBIQUITIN-CONJUGATING ENZYME E2"/>
    <property type="match status" value="1"/>
</dbReference>
<gene>
    <name evidence="11" type="ORF">FNK824_LOCUS27218</name>
    <name evidence="10" type="ORF">SEV965_LOCUS34584</name>
</gene>
<comment type="similarity">
    <text evidence="7">Belongs to the ubiquitin-conjugating enzyme family.</text>
</comment>
<evidence type="ECO:0000256" key="1">
    <source>
        <dbReference type="ARBA" id="ARBA00005032"/>
    </source>
</evidence>
<proteinExistence type="inferred from homology"/>
<dbReference type="Pfam" id="PF00179">
    <property type="entry name" value="UQ_con"/>
    <property type="match status" value="1"/>
</dbReference>
<feature type="domain" description="UBC core" evidence="9">
    <location>
        <begin position="27"/>
        <end position="172"/>
    </location>
</feature>
<evidence type="ECO:0000256" key="2">
    <source>
        <dbReference type="ARBA" id="ARBA00022679"/>
    </source>
</evidence>
<organism evidence="10 12">
    <name type="scientific">Rotaria sordida</name>
    <dbReference type="NCBI Taxonomy" id="392033"/>
    <lineage>
        <taxon>Eukaryota</taxon>
        <taxon>Metazoa</taxon>
        <taxon>Spiralia</taxon>
        <taxon>Gnathifera</taxon>
        <taxon>Rotifera</taxon>
        <taxon>Eurotatoria</taxon>
        <taxon>Bdelloidea</taxon>
        <taxon>Philodinida</taxon>
        <taxon>Philodinidae</taxon>
        <taxon>Rotaria</taxon>
    </lineage>
</organism>
<dbReference type="PROSITE" id="PS50127">
    <property type="entry name" value="UBC_2"/>
    <property type="match status" value="1"/>
</dbReference>
<keyword evidence="5 7" id="KW-0067">ATP-binding</keyword>
<evidence type="ECO:0000313" key="12">
    <source>
        <dbReference type="Proteomes" id="UP000663889"/>
    </source>
</evidence>
<dbReference type="PROSITE" id="PS00183">
    <property type="entry name" value="UBC_1"/>
    <property type="match status" value="1"/>
</dbReference>
<evidence type="ECO:0000256" key="5">
    <source>
        <dbReference type="ARBA" id="ARBA00022840"/>
    </source>
</evidence>
<comment type="pathway">
    <text evidence="1">Protein modification; protein neddylation.</text>
</comment>
<keyword evidence="3 7" id="KW-0547">Nucleotide-binding</keyword>
<dbReference type="InterPro" id="IPR000608">
    <property type="entry name" value="UBC"/>
</dbReference>
<evidence type="ECO:0000313" key="10">
    <source>
        <dbReference type="EMBL" id="CAF1469673.1"/>
    </source>
</evidence>
<dbReference type="EMBL" id="CAJNOU010005187">
    <property type="protein sequence ID" value="CAF1469673.1"/>
    <property type="molecule type" value="Genomic_DNA"/>
</dbReference>
<dbReference type="SUPFAM" id="SSF54495">
    <property type="entry name" value="UBC-like"/>
    <property type="match status" value="1"/>
</dbReference>
<reference evidence="10" key="1">
    <citation type="submission" date="2021-02" db="EMBL/GenBank/DDBJ databases">
        <authorList>
            <person name="Nowell W R."/>
        </authorList>
    </citation>
    <scope>NUCLEOTIDE SEQUENCE</scope>
</reference>
<dbReference type="Proteomes" id="UP000663889">
    <property type="component" value="Unassembled WGS sequence"/>
</dbReference>
<evidence type="ECO:0000256" key="8">
    <source>
        <dbReference type="SAM" id="MobiDB-lite"/>
    </source>
</evidence>
<keyword evidence="2" id="KW-0808">Transferase</keyword>
<keyword evidence="4 7" id="KW-0833">Ubl conjugation pathway</keyword>
<evidence type="ECO:0000256" key="3">
    <source>
        <dbReference type="ARBA" id="ARBA00022741"/>
    </source>
</evidence>